<dbReference type="Proteomes" id="UP000886289">
    <property type="component" value="Unassembled WGS sequence"/>
</dbReference>
<dbReference type="EMBL" id="DRBS01000250">
    <property type="protein sequence ID" value="HDD44503.1"/>
    <property type="molecule type" value="Genomic_DNA"/>
</dbReference>
<protein>
    <submittedName>
        <fullName evidence="1">Uncharacterized protein</fullName>
    </submittedName>
</protein>
<dbReference type="AlphaFoldDB" id="A0A7C0U335"/>
<feature type="non-terminal residue" evidence="1">
    <location>
        <position position="94"/>
    </location>
</feature>
<proteinExistence type="predicted"/>
<name>A0A7C0U335_DESA2</name>
<accession>A0A7C0U335</accession>
<organism evidence="1">
    <name type="scientific">Desulfofervidus auxilii</name>
    <dbReference type="NCBI Taxonomy" id="1621989"/>
    <lineage>
        <taxon>Bacteria</taxon>
        <taxon>Pseudomonadati</taxon>
        <taxon>Thermodesulfobacteriota</taxon>
        <taxon>Candidatus Desulfofervidia</taxon>
        <taxon>Candidatus Desulfofervidales</taxon>
        <taxon>Candidatus Desulfofervidaceae</taxon>
        <taxon>Candidatus Desulfofervidus</taxon>
    </lineage>
</organism>
<evidence type="ECO:0000313" key="1">
    <source>
        <dbReference type="EMBL" id="HDD44503.1"/>
    </source>
</evidence>
<comment type="caution">
    <text evidence="1">The sequence shown here is derived from an EMBL/GenBank/DDBJ whole genome shotgun (WGS) entry which is preliminary data.</text>
</comment>
<gene>
    <name evidence="1" type="ORF">ENG63_06565</name>
</gene>
<sequence length="94" mass="11311">MKFKRFNKTYLNVRRFFNLTLDEAEAIKVVLTRALHITRLEDRIIGFQFEEKESPCYFNLFLSCKNKTKLYAVVQRRTNKKLYLVPICVDCIKK</sequence>
<reference evidence="1" key="1">
    <citation type="journal article" date="2020" name="mSystems">
        <title>Genome- and Community-Level Interaction Insights into Carbon Utilization and Element Cycling Functions of Hydrothermarchaeota in Hydrothermal Sediment.</title>
        <authorList>
            <person name="Zhou Z."/>
            <person name="Liu Y."/>
            <person name="Xu W."/>
            <person name="Pan J."/>
            <person name="Luo Z.H."/>
            <person name="Li M."/>
        </authorList>
    </citation>
    <scope>NUCLEOTIDE SEQUENCE [LARGE SCALE GENOMIC DNA]</scope>
    <source>
        <strain evidence="1">HyVt-233</strain>
    </source>
</reference>